<dbReference type="HOGENOM" id="CLU_3183080_0_0_6"/>
<dbReference type="EMBL" id="CP006664">
    <property type="protein sequence ID" value="AIJ06746.1"/>
    <property type="molecule type" value="Genomic_DNA"/>
</dbReference>
<dbReference type="AlphaFoldDB" id="A0A076LEY8"/>
<sequence>MIVAGDTLFRRRRAPFPAVHSAIHSAMLCRNVHYQPQKSGQLSDSA</sequence>
<accession>A0A076LEY8</accession>
<evidence type="ECO:0000313" key="1">
    <source>
        <dbReference type="EMBL" id="AIJ06746.1"/>
    </source>
</evidence>
<name>A0A076LEY8_9GAMM</name>
<dbReference type="KEGG" id="ete:ETEE_0266"/>
<organism evidence="1 2">
    <name type="scientific">Edwardsiella anguillarum ET080813</name>
    <dbReference type="NCBI Taxonomy" id="667120"/>
    <lineage>
        <taxon>Bacteria</taxon>
        <taxon>Pseudomonadati</taxon>
        <taxon>Pseudomonadota</taxon>
        <taxon>Gammaproteobacteria</taxon>
        <taxon>Enterobacterales</taxon>
        <taxon>Hafniaceae</taxon>
        <taxon>Edwardsiella</taxon>
    </lineage>
</organism>
<evidence type="ECO:0000313" key="2">
    <source>
        <dbReference type="Proteomes" id="UP000028681"/>
    </source>
</evidence>
<gene>
    <name evidence="1" type="ORF">ETEE_0266</name>
</gene>
<protein>
    <submittedName>
        <fullName evidence="1">Uncharacterized protein</fullName>
    </submittedName>
</protein>
<dbReference type="Proteomes" id="UP000028681">
    <property type="component" value="Chromosome"/>
</dbReference>
<reference evidence="1 2" key="1">
    <citation type="journal article" date="2012" name="PLoS ONE">
        <title>Edwardsiella comparative phylogenomics reveal the new intra/inter-species taxonomic relationships, virulence evolution and niche adaptation mechanisms.</title>
        <authorList>
            <person name="Yang M."/>
            <person name="Lv Y."/>
            <person name="Xiao J."/>
            <person name="Wu H."/>
            <person name="Zheng H."/>
            <person name="Liu Q."/>
            <person name="Zhang Y."/>
            <person name="Wang Q."/>
        </authorList>
    </citation>
    <scope>NUCLEOTIDE SEQUENCE [LARGE SCALE GENOMIC DNA]</scope>
    <source>
        <strain evidence="2">080813</strain>
    </source>
</reference>
<proteinExistence type="predicted"/>